<feature type="compositionally biased region" description="Pro residues" evidence="1">
    <location>
        <begin position="127"/>
        <end position="136"/>
    </location>
</feature>
<organism evidence="3 4">
    <name type="scientific">Glarea lozoyensis (strain ATCC 20868 / MF5171)</name>
    <dbReference type="NCBI Taxonomy" id="1116229"/>
    <lineage>
        <taxon>Eukaryota</taxon>
        <taxon>Fungi</taxon>
        <taxon>Dikarya</taxon>
        <taxon>Ascomycota</taxon>
        <taxon>Pezizomycotina</taxon>
        <taxon>Leotiomycetes</taxon>
        <taxon>Helotiales</taxon>
        <taxon>Helotiaceae</taxon>
        <taxon>Glarea</taxon>
    </lineage>
</organism>
<reference evidence="3 4" key="1">
    <citation type="journal article" date="2013" name="BMC Genomics">
        <title>Genomics-driven discovery of the pneumocandin biosynthetic gene cluster in the fungus Glarea lozoyensis.</title>
        <authorList>
            <person name="Chen L."/>
            <person name="Yue Q."/>
            <person name="Zhang X."/>
            <person name="Xiang M."/>
            <person name="Wang C."/>
            <person name="Li S."/>
            <person name="Che Y."/>
            <person name="Ortiz-Lopez F.J."/>
            <person name="Bills G.F."/>
            <person name="Liu X."/>
            <person name="An Z."/>
        </authorList>
    </citation>
    <scope>NUCLEOTIDE SEQUENCE [LARGE SCALE GENOMIC DNA]</scope>
    <source>
        <strain evidence="4">ATCC 20868 / MF5171</strain>
    </source>
</reference>
<dbReference type="HOGENOM" id="CLU_1875634_0_0_1"/>
<evidence type="ECO:0000313" key="4">
    <source>
        <dbReference type="Proteomes" id="UP000016922"/>
    </source>
</evidence>
<proteinExistence type="predicted"/>
<dbReference type="GeneID" id="19465058"/>
<dbReference type="EMBL" id="KE145358">
    <property type="protein sequence ID" value="EPE32992.1"/>
    <property type="molecule type" value="Genomic_DNA"/>
</dbReference>
<dbReference type="KEGG" id="glz:GLAREA_06004"/>
<evidence type="ECO:0008006" key="5">
    <source>
        <dbReference type="Google" id="ProtNLM"/>
    </source>
</evidence>
<gene>
    <name evidence="3" type="ORF">GLAREA_06004</name>
</gene>
<keyword evidence="2" id="KW-0732">Signal</keyword>
<evidence type="ECO:0000256" key="1">
    <source>
        <dbReference type="SAM" id="MobiDB-lite"/>
    </source>
</evidence>
<feature type="chain" id="PRO_5004507745" description="Secreted protein" evidence="2">
    <location>
        <begin position="28"/>
        <end position="136"/>
    </location>
</feature>
<evidence type="ECO:0000256" key="2">
    <source>
        <dbReference type="SAM" id="SignalP"/>
    </source>
</evidence>
<name>S3D3C8_GLAL2</name>
<feature type="signal peptide" evidence="2">
    <location>
        <begin position="1"/>
        <end position="27"/>
    </location>
</feature>
<dbReference type="RefSeq" id="XP_008079609.1">
    <property type="nucleotide sequence ID" value="XM_008081418.1"/>
</dbReference>
<keyword evidence="4" id="KW-1185">Reference proteome</keyword>
<sequence>MRGNSAKLTHLVLVLPYLAQLFIPYLAIPNGQQVASVIPRYTLRSIVTSIERDCISRVCRDQRPRDETSPTHCAFTKKPPSHSSQIRPKPRVISLYQESITNKSHRLENTPPISASPHCPQLVIPRLPAPAQPQKK</sequence>
<feature type="region of interest" description="Disordered" evidence="1">
    <location>
        <begin position="106"/>
        <end position="136"/>
    </location>
</feature>
<feature type="region of interest" description="Disordered" evidence="1">
    <location>
        <begin position="62"/>
        <end position="89"/>
    </location>
</feature>
<dbReference type="AlphaFoldDB" id="S3D3C8"/>
<accession>S3D3C8</accession>
<protein>
    <recommendedName>
        <fullName evidence="5">Secreted protein</fullName>
    </recommendedName>
</protein>
<dbReference type="Proteomes" id="UP000016922">
    <property type="component" value="Unassembled WGS sequence"/>
</dbReference>
<evidence type="ECO:0000313" key="3">
    <source>
        <dbReference type="EMBL" id="EPE32992.1"/>
    </source>
</evidence>